<dbReference type="SUPFAM" id="SSF50156">
    <property type="entry name" value="PDZ domain-like"/>
    <property type="match status" value="1"/>
</dbReference>
<feature type="domain" description="PDZ" evidence="1">
    <location>
        <begin position="15"/>
        <end position="65"/>
    </location>
</feature>
<gene>
    <name evidence="2" type="ORF">M514_08342</name>
</gene>
<dbReference type="PANTHER" id="PTHR31327">
    <property type="entry name" value="SPERM MEIOSIS PDZ DOMAIN CONTAINING PROTEINS-RELATED"/>
    <property type="match status" value="1"/>
</dbReference>
<name>A0A085N1Q1_9BILA</name>
<proteinExistence type="predicted"/>
<evidence type="ECO:0000313" key="2">
    <source>
        <dbReference type="EMBL" id="KFD63397.1"/>
    </source>
</evidence>
<dbReference type="InterPro" id="IPR040264">
    <property type="entry name" value="T15H9.4-like"/>
</dbReference>
<dbReference type="InterPro" id="IPR001478">
    <property type="entry name" value="PDZ"/>
</dbReference>
<dbReference type="OrthoDB" id="5865737at2759"/>
<sequence>MSSPSGGTKSLVALKIDLAKPTRSFGLGIRMHNGKVMVSSMKPNSISSDHFKVGDFIVSINKQPVTTKVVCRNLITSNRGIIEVIVERETDMKLTHESYVQAPAAKAGQGSQSKCYCIMQIEADGSFSEPEDENVDPAQWKGLPVDIQDILIKQFKLARKEGVPQPGQAEVRKPGDSLHISLVEGVTKHEIGSDVAPGKFLRRPPPL</sequence>
<dbReference type="Proteomes" id="UP000030758">
    <property type="component" value="Unassembled WGS sequence"/>
</dbReference>
<dbReference type="SMART" id="SM00228">
    <property type="entry name" value="PDZ"/>
    <property type="match status" value="1"/>
</dbReference>
<reference evidence="2" key="1">
    <citation type="journal article" date="2014" name="Nat. Genet.">
        <title>Genome and transcriptome of the porcine whipworm Trichuris suis.</title>
        <authorList>
            <person name="Jex A.R."/>
            <person name="Nejsum P."/>
            <person name="Schwarz E.M."/>
            <person name="Hu L."/>
            <person name="Young N.D."/>
            <person name="Hall R.S."/>
            <person name="Korhonen P.K."/>
            <person name="Liao S."/>
            <person name="Thamsborg S."/>
            <person name="Xia J."/>
            <person name="Xu P."/>
            <person name="Wang S."/>
            <person name="Scheerlinck J.P."/>
            <person name="Hofmann A."/>
            <person name="Sternberg P.W."/>
            <person name="Wang J."/>
            <person name="Gasser R.B."/>
        </authorList>
    </citation>
    <scope>NUCLEOTIDE SEQUENCE [LARGE SCALE GENOMIC DNA]</scope>
    <source>
        <strain evidence="2">DCEP-RM93F</strain>
    </source>
</reference>
<organism evidence="2">
    <name type="scientific">Trichuris suis</name>
    <name type="common">pig whipworm</name>
    <dbReference type="NCBI Taxonomy" id="68888"/>
    <lineage>
        <taxon>Eukaryota</taxon>
        <taxon>Metazoa</taxon>
        <taxon>Ecdysozoa</taxon>
        <taxon>Nematoda</taxon>
        <taxon>Enoplea</taxon>
        <taxon>Dorylaimia</taxon>
        <taxon>Trichinellida</taxon>
        <taxon>Trichuridae</taxon>
        <taxon>Trichuris</taxon>
    </lineage>
</organism>
<feature type="non-terminal residue" evidence="2">
    <location>
        <position position="207"/>
    </location>
</feature>
<dbReference type="Gene3D" id="2.30.42.10">
    <property type="match status" value="1"/>
</dbReference>
<protein>
    <recommendedName>
        <fullName evidence="1">PDZ domain-containing protein</fullName>
    </recommendedName>
</protein>
<accession>A0A085N1Q1</accession>
<dbReference type="EMBL" id="KL367574">
    <property type="protein sequence ID" value="KFD63397.1"/>
    <property type="molecule type" value="Genomic_DNA"/>
</dbReference>
<dbReference type="InterPro" id="IPR036034">
    <property type="entry name" value="PDZ_sf"/>
</dbReference>
<evidence type="ECO:0000259" key="1">
    <source>
        <dbReference type="PROSITE" id="PS50106"/>
    </source>
</evidence>
<dbReference type="PROSITE" id="PS50106">
    <property type="entry name" value="PDZ"/>
    <property type="match status" value="1"/>
</dbReference>
<dbReference type="AlphaFoldDB" id="A0A085N1Q1"/>